<dbReference type="Gene3D" id="2.40.128.270">
    <property type="match status" value="2"/>
</dbReference>
<dbReference type="PANTHER" id="PTHR35535">
    <property type="entry name" value="HEAT SHOCK PROTEIN HSLJ"/>
    <property type="match status" value="1"/>
</dbReference>
<dbReference type="Pfam" id="PF03724">
    <property type="entry name" value="META"/>
    <property type="match status" value="2"/>
</dbReference>
<name>A0AA95H9H7_9GAMM</name>
<dbReference type="InterPro" id="IPR053147">
    <property type="entry name" value="Hsp_HslJ-like"/>
</dbReference>
<gene>
    <name evidence="3" type="ORF">QJT80_03780</name>
</gene>
<dbReference type="EMBL" id="CP124755">
    <property type="protein sequence ID" value="WGZ91598.1"/>
    <property type="molecule type" value="Genomic_DNA"/>
</dbReference>
<keyword evidence="1" id="KW-0732">Signal</keyword>
<dbReference type="PANTHER" id="PTHR35535:SF2">
    <property type="entry name" value="DUF306 DOMAIN-CONTAINING PROTEIN"/>
    <property type="match status" value="1"/>
</dbReference>
<feature type="domain" description="DUF306" evidence="2">
    <location>
        <begin position="26"/>
        <end position="132"/>
    </location>
</feature>
<dbReference type="InterPro" id="IPR038670">
    <property type="entry name" value="HslJ-like_sf"/>
</dbReference>
<sequence>MFKKTLFAGAVLALTCTQAFAANGPSGEWELESLAGINSATLQQLGRPIKINFSQGRVSGSDGCNYINATYQSKDYHLKIMTHRMASTKMACTGVGNTVSNQYIKALGSVIGYQQSGQSLNLINNRGQIVASYKAPIAGALMNTNWQLMSYLDARQTARVSSINTEKMTLQFGKDGTLSGNSGCNTYSAPYRVNPKNNRIDLGSIITTQKFCAQPADLMKEEQAFLGDLQQVKSFKRSGKELELFDGKGKRLLDLRQM</sequence>
<dbReference type="KEGG" id="tdu:QJT80_03780"/>
<feature type="domain" description="DUF306" evidence="2">
    <location>
        <begin position="141"/>
        <end position="255"/>
    </location>
</feature>
<dbReference type="AlphaFoldDB" id="A0AA95H9H7"/>
<reference evidence="3" key="2">
    <citation type="submission" date="2023-04" db="EMBL/GenBank/DDBJ databases">
        <authorList>
            <person name="Beletskiy A.V."/>
            <person name="Mardanov A.V."/>
            <person name="Ravin N.V."/>
        </authorList>
    </citation>
    <scope>NUCLEOTIDE SEQUENCE</scope>
    <source>
        <strain evidence="3">GKL-01</strain>
    </source>
</reference>
<reference evidence="3" key="1">
    <citation type="journal article" date="2023" name="Int. J. Mol. Sci.">
        <title>Metagenomics Revealed a New Genus 'Candidatus Thiocaldithrix dubininis' gen. nov., sp. nov. and a New Species 'Candidatus Thiothrix putei' sp. nov. in the Family Thiotrichaceae, Some Members of Which Have Traits of Both Na+- and H+-Motive Energetics.</title>
        <authorList>
            <person name="Ravin N.V."/>
            <person name="Muntyan M.S."/>
            <person name="Smolyakov D.D."/>
            <person name="Rudenko T.S."/>
            <person name="Beletsky A.V."/>
            <person name="Mardanov A.V."/>
            <person name="Grabovich M.Y."/>
        </authorList>
    </citation>
    <scope>NUCLEOTIDE SEQUENCE</scope>
    <source>
        <strain evidence="3">GKL-01</strain>
    </source>
</reference>
<accession>A0AA95H9H7</accession>
<dbReference type="Proteomes" id="UP001300672">
    <property type="component" value="Chromosome"/>
</dbReference>
<dbReference type="InterPro" id="IPR005184">
    <property type="entry name" value="DUF306_Meta_HslJ"/>
</dbReference>
<evidence type="ECO:0000256" key="1">
    <source>
        <dbReference type="SAM" id="SignalP"/>
    </source>
</evidence>
<evidence type="ECO:0000313" key="3">
    <source>
        <dbReference type="EMBL" id="WGZ91598.1"/>
    </source>
</evidence>
<evidence type="ECO:0000259" key="2">
    <source>
        <dbReference type="Pfam" id="PF03724"/>
    </source>
</evidence>
<organism evidence="3">
    <name type="scientific">Candidatus Thiocaldithrix dubininis</name>
    <dbReference type="NCBI Taxonomy" id="3080823"/>
    <lineage>
        <taxon>Bacteria</taxon>
        <taxon>Pseudomonadati</taxon>
        <taxon>Pseudomonadota</taxon>
        <taxon>Gammaproteobacteria</taxon>
        <taxon>Thiotrichales</taxon>
        <taxon>Thiotrichaceae</taxon>
        <taxon>Candidatus Thiocaldithrix</taxon>
    </lineage>
</organism>
<protein>
    <submittedName>
        <fullName evidence="3">META domain-containing protein</fullName>
    </submittedName>
</protein>
<feature type="signal peptide" evidence="1">
    <location>
        <begin position="1"/>
        <end position="21"/>
    </location>
</feature>
<feature type="chain" id="PRO_5041657240" evidence="1">
    <location>
        <begin position="22"/>
        <end position="258"/>
    </location>
</feature>
<proteinExistence type="predicted"/>